<dbReference type="SMART" id="SM00498">
    <property type="entry name" value="FH2"/>
    <property type="match status" value="1"/>
</dbReference>
<feature type="compositionally biased region" description="Acidic residues" evidence="1">
    <location>
        <begin position="992"/>
        <end position="1002"/>
    </location>
</feature>
<dbReference type="InterPro" id="IPR015425">
    <property type="entry name" value="FH2_Formin"/>
</dbReference>
<feature type="region of interest" description="Disordered" evidence="1">
    <location>
        <begin position="2043"/>
        <end position="2074"/>
    </location>
</feature>
<evidence type="ECO:0000313" key="4">
    <source>
        <dbReference type="Proteomes" id="UP000078597"/>
    </source>
</evidence>
<dbReference type="InterPro" id="IPR042201">
    <property type="entry name" value="FH2_Formin_sf"/>
</dbReference>
<organism evidence="3 4">
    <name type="scientific">Plasmodium malariae</name>
    <dbReference type="NCBI Taxonomy" id="5858"/>
    <lineage>
        <taxon>Eukaryota</taxon>
        <taxon>Sar</taxon>
        <taxon>Alveolata</taxon>
        <taxon>Apicomplexa</taxon>
        <taxon>Aconoidasida</taxon>
        <taxon>Haemosporida</taxon>
        <taxon>Plasmodiidae</taxon>
        <taxon>Plasmodium</taxon>
        <taxon>Plasmodium (Plasmodium)</taxon>
    </lineage>
</organism>
<feature type="compositionally biased region" description="Basic and acidic residues" evidence="1">
    <location>
        <begin position="1992"/>
        <end position="2009"/>
    </location>
</feature>
<feature type="region of interest" description="Disordered" evidence="1">
    <location>
        <begin position="1629"/>
        <end position="1661"/>
    </location>
</feature>
<feature type="compositionally biased region" description="Basic and acidic residues" evidence="1">
    <location>
        <begin position="24"/>
        <end position="46"/>
    </location>
</feature>
<sequence length="2741" mass="318278">MNYKHLERNHKETKKKKNEQRSTTNEKEKDENKHGENSNYDHNDLEMKVEQNDSMSRKKRIAKDTLWNIENFKEAEENVMCSNKFAINDISDDNMNDKEKIIFDHFGNMERKKYLIGAQKRRGNDTYKNRVNDNKYNQITGLNLSNYLLVPDEIRHKYTKTYLFQISKRLLVMKKPWRLPKNVELQINNVYHLSNYIKVLERISSEYLNDPPINYYFRGLELYNKNVFANIDYLLKKVDIKKNPKNVQYTNLIKVNECYYDLSTFGKSQNTIFYQSYVIWDIHGSSLTLEQEYDSLFDSQIMDYNFGEKEYPNLKYILSICSSILFWLNFNKKDNFAIINYHRSSSFILLIFSCVMLVLDNSLSFDQIQEILYKSSKINNSDKENEEDNMKNTDISSNYFGNEYQNYSNNENSDTMFNMLCKKSGERGLCGISGNTSSSKIPNNKKYRNNDDENNCFSNVVYTNKREVSDSGHIYRFNNFINLDDSNFMDNLNKKDNIFSKKEYDKDDIDLCNKMQNHTLNLGSKSGMYDNELDNSKNKKRTKFSNSWGFGLTNRETCKNENKIKDHHFWIPFDYWKSSHKRYFFYMYELIKNKNKKIENIPFKLKSIIFSDYVVCSVSVEVYEIIYKDNKDLNLDLSSEYETDKSSEIPTEECPMDRGINEGYSVEGEGEGEEKEVEEERKQQRIHQQLLQRQRCTSYGEKESRQKMSPLDDILMDFGDTYTHCINEVREEEDKDRCFNRKISNEKGVINNRKHFYIDNNAMYSKIISCRNSQSEQEEPSNLNILNHAPSTHDDDVSFLENNKRNGKKQNINKLRDKNYYRTTKRVKNKISRASSVYNLSNCSDTYNENIEIESLHSFSVNSDINYKKNLEENKKVSNQHAHTTSGSSNHSFNLRHKMKQFVTTFSPRSFYSNSSVKSNSLVEHTRKHKNEDIQCGRTVQRGEKKGDMFFNRKTKTVDYNENKDSAYVADRCMSSHKMKNIREMSKKEEEGREEEEEEEKEEISVGELGNKKNNQKKEEKKYNFLSKNRNKSKKKAENKTKASSPAKSGYEYFLKCNNLSYNIISSYEKNKKKYVTIDFTHDAEGNTKEHIISGDILILIGHKNIEKFHKGFSSSYSFHSGFLRKATSEIIHIRKDDMDINSNYECYIPDSMKLSIVLDSATKNECMKAYKKSLKMNNKIEDLKELKMFEKKKLLSSNGAENGIFNFCENECEYSASDGKNHLWRKIDSVEKMKRKKMEIQKVKDEDYKGGKTEFKREGGRGGGEEKKGVEKWRNKIMKNKENEGEKEAEDEKEKNNEKEEEEEEENEGQEKKEGEETQQIRHPHSEGLHHKRTEKNEQRHNVDINNNKKIDFNSKINYNGYSLFSEKESKIKYNTINITQLLTSLFGFKHRQDKYSLMKKQNMGPLLPVKRSYSNLIPLKDYLQRQYEVITKPSESLYNFVKYHVQKVNFSLVHYLKNITYLSNLKIYFSLKVCNNDLNKSLNFIVSIWGVKMLKRKCCTNYKTPLNKFSQYDNQFKKIKSGIYDVSIKSSSNSTKHANVLESLSEMECLSHTNVESYERINDSMSNYPEDVHNLWNEAHSVVYEDVNVKEISSSFNLEGGVLSSREWEKELKQYKVREMEIIEKSEVESKVKSEAKSEAKNEEKNKEKSEKQHDYINNKDSSEIITNIDGIKITKLEINKDYHKVRKDGSTEKKKANYVVKSEMEKYDEHKEEKIENIGNLIDDKSKINTELKIEDQISNNNEVLKKIEESKFFYAKLPSGELIKLKVKDTIDLSTHDSMPLLFIESIEDSEQLARALTVKLSEDFNKNENMISMKHKGHEDCLINDLEKLYDQTRNQKKNSIDTTLSIESESSTSFKYSTSFVDSFATSAIKFKEKEVQKEELTKADNVVSGANTPTNVSVNVGNWIELNKIDANKEEAGIMEAKLIEVKLAEGSMMEEKQIEVKEAKGTLMEHKRIEVKPTEGSMVEDKRNESKKLEGSIVEHKRIETNHAEGSECKQISDKQTKSNNVEAMLKKTKEKRPPPPLPASLQKISVPKAKIQSTPVDSEKKDGNNELGISKKCGKKMPAPPPLPALHLSKNKMGTKCKGALKKCPIKFSLKGSGKIQEKRPLGIKLHWQLLPSHKIEGTVFYEIKNEETKYNLINTKAVHKLFARVKAEKKIVKRSTEDKKKNNEEKLITVLDRTRAQNIGILLRFPISTQEIANKINTFNLENMSIDFLQKVLHILPTKEEGESIIQKLEIENIKEEKFRDVERKLIPFVYLDRCQCKIEICLFSLKYDKMINEIIKDLDIYDKAVKEVRSSVRLRALLNAVLKWGNYVNYGVSENEDLVALGFTLSSVLKLTEFKSSLDSSITSLHYITVSLCMYLPELNINCLENDLGSVLIASKMSSEAVDILLMSLDKEINYIKVQLKSSYEEMFKEKMKAILEDSESKYLNIQKRYEETKKAVHLLGIYLGEDIPKNNNLENIFIILSSIVENFTKCYKDILLNPKKFSIMLNDQNMLDQYNNIFIKKKNKTSNISKNCNTTNKSAITNEKFLIKEQSQVKAKVSKSLSFSNVKNNNNNSKSKFFQLRTQLLHDIQNRSLQKNTTSTTSNSRTSENEQPINQLSSKNALITFIKNKGELMFSENSKHLIESFTENGTGGGGRQVENISAKLREEKFFDEINENATIGGKLGESVIVGNEGSCDINTGIKTEGGVIKGKNINDNINVGDKISSNEKTNNKFVDGTNGSMRTSD</sequence>
<dbReference type="VEuPathDB" id="PlasmoDB:PmUG01_14053800"/>
<feature type="region of interest" description="Disordered" evidence="1">
    <location>
        <begin position="1252"/>
        <end position="1345"/>
    </location>
</feature>
<dbReference type="PROSITE" id="PS51444">
    <property type="entry name" value="FH2"/>
    <property type="match status" value="1"/>
</dbReference>
<evidence type="ECO:0000259" key="2">
    <source>
        <dbReference type="PROSITE" id="PS51444"/>
    </source>
</evidence>
<proteinExistence type="predicted"/>
<evidence type="ECO:0000313" key="3">
    <source>
        <dbReference type="EMBL" id="SBS90812.1"/>
    </source>
</evidence>
<feature type="compositionally biased region" description="Polar residues" evidence="1">
    <location>
        <begin position="2722"/>
        <end position="2741"/>
    </location>
</feature>
<feature type="domain" description="FH2" evidence="2">
    <location>
        <begin position="2106"/>
        <end position="2509"/>
    </location>
</feature>
<gene>
    <name evidence="3" type="ORF">PMALA_030940</name>
</gene>
<feature type="region of interest" description="Disordered" evidence="1">
    <location>
        <begin position="664"/>
        <end position="689"/>
    </location>
</feature>
<name>A0A1A8WG86_PLAMA</name>
<feature type="region of interest" description="Disordered" evidence="1">
    <location>
        <begin position="2721"/>
        <end position="2741"/>
    </location>
</feature>
<feature type="compositionally biased region" description="Basic and acidic residues" evidence="1">
    <location>
        <begin position="981"/>
        <end position="991"/>
    </location>
</feature>
<dbReference type="Proteomes" id="UP000078597">
    <property type="component" value="Unassembled WGS sequence"/>
</dbReference>
<feature type="compositionally biased region" description="Basic and acidic residues" evidence="1">
    <location>
        <begin position="1"/>
        <end position="10"/>
    </location>
</feature>
<feature type="compositionally biased region" description="Acidic residues" evidence="1">
    <location>
        <begin position="1300"/>
        <end position="1309"/>
    </location>
</feature>
<dbReference type="Pfam" id="PF02181">
    <property type="entry name" value="FH2"/>
    <property type="match status" value="1"/>
</dbReference>
<feature type="compositionally biased region" description="Acidic residues" evidence="1">
    <location>
        <begin position="668"/>
        <end position="677"/>
    </location>
</feature>
<feature type="compositionally biased region" description="Basic and acidic residues" evidence="1">
    <location>
        <begin position="1252"/>
        <end position="1299"/>
    </location>
</feature>
<feature type="region of interest" description="Disordered" evidence="1">
    <location>
        <begin position="2585"/>
        <end position="2610"/>
    </location>
</feature>
<feature type="region of interest" description="Disordered" evidence="1">
    <location>
        <begin position="1"/>
        <end position="46"/>
    </location>
</feature>
<dbReference type="PANTHER" id="PTHR45725:SF1">
    <property type="entry name" value="DISHEVELLED ASSOCIATED ACTIVATOR OF MORPHOGENESIS, ISOFORM D"/>
    <property type="match status" value="1"/>
</dbReference>
<dbReference type="InterPro" id="IPR051425">
    <property type="entry name" value="Formin_Homology"/>
</dbReference>
<dbReference type="Gene3D" id="1.20.58.2220">
    <property type="entry name" value="Formin, FH2 domain"/>
    <property type="match status" value="1"/>
</dbReference>
<dbReference type="SUPFAM" id="SSF101447">
    <property type="entry name" value="Formin homology 2 domain (FH2 domain)"/>
    <property type="match status" value="1"/>
</dbReference>
<dbReference type="PANTHER" id="PTHR45725">
    <property type="entry name" value="FORMIN HOMOLOGY 2 FAMILY MEMBER"/>
    <property type="match status" value="1"/>
</dbReference>
<reference evidence="4" key="1">
    <citation type="submission" date="2016-05" db="EMBL/GenBank/DDBJ databases">
        <authorList>
            <person name="Naeem Raeece"/>
        </authorList>
    </citation>
    <scope>NUCLEOTIDE SEQUENCE [LARGE SCALE GENOMIC DNA]</scope>
</reference>
<feature type="region of interest" description="Disordered" evidence="1">
    <location>
        <begin position="980"/>
        <end position="1044"/>
    </location>
</feature>
<feature type="region of interest" description="Disordered" evidence="1">
    <location>
        <begin position="1992"/>
        <end position="2011"/>
    </location>
</feature>
<evidence type="ECO:0000256" key="1">
    <source>
        <dbReference type="SAM" id="MobiDB-lite"/>
    </source>
</evidence>
<protein>
    <submittedName>
        <fullName evidence="3">Formin 2, putative</fullName>
    </submittedName>
</protein>
<feature type="compositionally biased region" description="Basic and acidic residues" evidence="1">
    <location>
        <begin position="1310"/>
        <end position="1345"/>
    </location>
</feature>
<feature type="compositionally biased region" description="Low complexity" evidence="1">
    <location>
        <begin position="2592"/>
        <end position="2606"/>
    </location>
</feature>
<accession>A0A1A8WG86</accession>
<dbReference type="EMBL" id="FLQW01001656">
    <property type="protein sequence ID" value="SBS90812.1"/>
    <property type="molecule type" value="Genomic_DNA"/>
</dbReference>